<keyword evidence="2" id="KW-0238">DNA-binding</keyword>
<dbReference type="Gene3D" id="1.10.10.10">
    <property type="entry name" value="Winged helix-like DNA-binding domain superfamily/Winged helix DNA-binding domain"/>
    <property type="match status" value="1"/>
</dbReference>
<sequence length="275" mass="28836">MGVVGDAMGPRQRGEFALLRPNAAASDRTGVAVSRTMAVLRALRRPGVGEQPLAVIAESAGLPAPTAHRYLQALVREGAVEQRGPRARYSLIGLRHDNPPSLITRRPSPDDQVSPAVRAELVRMQSRTGQIALAYRPHLIGSPMRICEARACGAHGEELLTAPRAALQTLEAAPLEADAAGLVILACLGPAASRNIGTSRIRAEGHAVGPSSLPGRTVIAAPLWFGPVVAGSVALLAGDAQMERLANRSRYIAAVMDTAAAMSARLTRSLPRKTG</sequence>
<gene>
    <name evidence="2" type="ORF">S1361_29270</name>
</gene>
<evidence type="ECO:0000313" key="3">
    <source>
        <dbReference type="Proteomes" id="UP000663908"/>
    </source>
</evidence>
<name>A0ABX7U041_STRCY</name>
<dbReference type="SUPFAM" id="SSF46785">
    <property type="entry name" value="Winged helix' DNA-binding domain"/>
    <property type="match status" value="1"/>
</dbReference>
<proteinExistence type="predicted"/>
<dbReference type="PROSITE" id="PS51077">
    <property type="entry name" value="HTH_ICLR"/>
    <property type="match status" value="1"/>
</dbReference>
<reference evidence="2 3" key="1">
    <citation type="submission" date="2021-03" db="EMBL/GenBank/DDBJ databases">
        <title>Complete genome sequence of Streptomyces cyanogenus S136, producer of anticancer angucycline landomycin A.</title>
        <authorList>
            <person name="Hrab P."/>
            <person name="Ruckert C."/>
            <person name="Busche T."/>
            <person name="Ostash I."/>
            <person name="Kalinowski J."/>
            <person name="Fedorenko V."/>
            <person name="Yushchuk O."/>
            <person name="Ostash B."/>
        </authorList>
    </citation>
    <scope>NUCLEOTIDE SEQUENCE [LARGE SCALE GENOMIC DNA]</scope>
    <source>
        <strain evidence="2 3">S136</strain>
    </source>
</reference>
<keyword evidence="3" id="KW-1185">Reference proteome</keyword>
<dbReference type="InterPro" id="IPR036388">
    <property type="entry name" value="WH-like_DNA-bd_sf"/>
</dbReference>
<protein>
    <submittedName>
        <fullName evidence="2">DNA-binding transcriptional activator MhpR</fullName>
    </submittedName>
</protein>
<dbReference type="GO" id="GO:0003677">
    <property type="term" value="F:DNA binding"/>
    <property type="evidence" value="ECO:0007669"/>
    <property type="project" value="UniProtKB-KW"/>
</dbReference>
<feature type="domain" description="HTH iclR-type" evidence="1">
    <location>
        <begin position="30"/>
        <end position="93"/>
    </location>
</feature>
<evidence type="ECO:0000259" key="1">
    <source>
        <dbReference type="PROSITE" id="PS51077"/>
    </source>
</evidence>
<organism evidence="2 3">
    <name type="scientific">Streptomyces cyanogenus</name>
    <dbReference type="NCBI Taxonomy" id="80860"/>
    <lineage>
        <taxon>Bacteria</taxon>
        <taxon>Bacillati</taxon>
        <taxon>Actinomycetota</taxon>
        <taxon>Actinomycetes</taxon>
        <taxon>Kitasatosporales</taxon>
        <taxon>Streptomycetaceae</taxon>
        <taxon>Streptomyces</taxon>
    </lineage>
</organism>
<accession>A0ABX7U041</accession>
<dbReference type="EMBL" id="CP071839">
    <property type="protein sequence ID" value="QTE01454.1"/>
    <property type="molecule type" value="Genomic_DNA"/>
</dbReference>
<dbReference type="Pfam" id="PF09339">
    <property type="entry name" value="HTH_IclR"/>
    <property type="match status" value="1"/>
</dbReference>
<dbReference type="Proteomes" id="UP000663908">
    <property type="component" value="Chromosome"/>
</dbReference>
<dbReference type="InterPro" id="IPR036390">
    <property type="entry name" value="WH_DNA-bd_sf"/>
</dbReference>
<dbReference type="InterPro" id="IPR005471">
    <property type="entry name" value="Tscrpt_reg_IclR_N"/>
</dbReference>
<evidence type="ECO:0000313" key="2">
    <source>
        <dbReference type="EMBL" id="QTE01454.1"/>
    </source>
</evidence>